<dbReference type="EMBL" id="PDNA01000012">
    <property type="protein sequence ID" value="PGH26913.1"/>
    <property type="molecule type" value="Genomic_DNA"/>
</dbReference>
<accession>A0A2B7Z110</accession>
<reference evidence="1 2" key="1">
    <citation type="submission" date="2017-10" db="EMBL/GenBank/DDBJ databases">
        <title>Comparative genomics in systemic dimorphic fungi from Ajellomycetaceae.</title>
        <authorList>
            <person name="Munoz J.F."/>
            <person name="Mcewen J.G."/>
            <person name="Clay O.K."/>
            <person name="Cuomo C.A."/>
        </authorList>
    </citation>
    <scope>NUCLEOTIDE SEQUENCE [LARGE SCALE GENOMIC DNA]</scope>
    <source>
        <strain evidence="1 2">UAMH7299</strain>
    </source>
</reference>
<name>A0A2B7Z110_POLH7</name>
<dbReference type="AlphaFoldDB" id="A0A2B7Z110"/>
<evidence type="ECO:0000313" key="2">
    <source>
        <dbReference type="Proteomes" id="UP000224634"/>
    </source>
</evidence>
<protein>
    <submittedName>
        <fullName evidence="1">Uncharacterized protein</fullName>
    </submittedName>
</protein>
<comment type="caution">
    <text evidence="1">The sequence shown here is derived from an EMBL/GenBank/DDBJ whole genome shotgun (WGS) entry which is preliminary data.</text>
</comment>
<dbReference type="OrthoDB" id="3781271at2759"/>
<organism evidence="1 2">
    <name type="scientific">Polytolypa hystricis (strain UAMH7299)</name>
    <dbReference type="NCBI Taxonomy" id="1447883"/>
    <lineage>
        <taxon>Eukaryota</taxon>
        <taxon>Fungi</taxon>
        <taxon>Dikarya</taxon>
        <taxon>Ascomycota</taxon>
        <taxon>Pezizomycotina</taxon>
        <taxon>Eurotiomycetes</taxon>
        <taxon>Eurotiomycetidae</taxon>
        <taxon>Onygenales</taxon>
        <taxon>Onygenales incertae sedis</taxon>
        <taxon>Polytolypa</taxon>
    </lineage>
</organism>
<gene>
    <name evidence="1" type="ORF">AJ80_01496</name>
</gene>
<dbReference type="STRING" id="1447883.A0A2B7Z110"/>
<evidence type="ECO:0000313" key="1">
    <source>
        <dbReference type="EMBL" id="PGH26913.1"/>
    </source>
</evidence>
<keyword evidence="2" id="KW-1185">Reference proteome</keyword>
<proteinExistence type="predicted"/>
<sequence>MDPVIFGVIKSSKLPKTGTLLAWTWGLHRTLEHPPPLRPRNRLHPSRRNRMFATRQSRPWPQAYSTRAITLAMPMSSGIQGLGPYRYTGLSGQGETLENSKQGAHPGGRIVCSETFWDRARAYAVRCAYDCGGDCAQEALVIDQGESGPFVNFYGERR</sequence>
<dbReference type="Proteomes" id="UP000224634">
    <property type="component" value="Unassembled WGS sequence"/>
</dbReference>